<evidence type="ECO:0000313" key="3">
    <source>
        <dbReference type="Proteomes" id="UP000051952"/>
    </source>
</evidence>
<sequence>MEHATSEQRPTTTSSSEMPLPQEEERDAVDARKGVAYWSKQLAAIEKLRSEILYPYFSVVEELRVTTQRAVDINEIVKRSFS</sequence>
<feature type="compositionally biased region" description="Polar residues" evidence="1">
    <location>
        <begin position="7"/>
        <end position="17"/>
    </location>
</feature>
<accession>A0A0S4IQP9</accession>
<protein>
    <submittedName>
        <fullName evidence="2">Uncharacterized protein</fullName>
    </submittedName>
</protein>
<evidence type="ECO:0000313" key="2">
    <source>
        <dbReference type="EMBL" id="CUF97334.1"/>
    </source>
</evidence>
<proteinExistence type="predicted"/>
<reference evidence="3" key="1">
    <citation type="submission" date="2015-09" db="EMBL/GenBank/DDBJ databases">
        <authorList>
            <consortium name="Pathogen Informatics"/>
        </authorList>
    </citation>
    <scope>NUCLEOTIDE SEQUENCE [LARGE SCALE GENOMIC DNA]</scope>
    <source>
        <strain evidence="3">Lake Konstanz</strain>
    </source>
</reference>
<dbReference type="AlphaFoldDB" id="A0A0S4IQP9"/>
<dbReference type="Proteomes" id="UP000051952">
    <property type="component" value="Unassembled WGS sequence"/>
</dbReference>
<organism evidence="2 3">
    <name type="scientific">Bodo saltans</name>
    <name type="common">Flagellated protozoan</name>
    <dbReference type="NCBI Taxonomy" id="75058"/>
    <lineage>
        <taxon>Eukaryota</taxon>
        <taxon>Discoba</taxon>
        <taxon>Euglenozoa</taxon>
        <taxon>Kinetoplastea</taxon>
        <taxon>Metakinetoplastina</taxon>
        <taxon>Eubodonida</taxon>
        <taxon>Bodonidae</taxon>
        <taxon>Bodo</taxon>
    </lineage>
</organism>
<feature type="region of interest" description="Disordered" evidence="1">
    <location>
        <begin position="1"/>
        <end position="28"/>
    </location>
</feature>
<dbReference type="OrthoDB" id="273168at2759"/>
<dbReference type="EMBL" id="CYKH01000467">
    <property type="protein sequence ID" value="CUF97334.1"/>
    <property type="molecule type" value="Genomic_DNA"/>
</dbReference>
<keyword evidence="3" id="KW-1185">Reference proteome</keyword>
<dbReference type="VEuPathDB" id="TriTrypDB:BSAL_68280"/>
<evidence type="ECO:0000256" key="1">
    <source>
        <dbReference type="SAM" id="MobiDB-lite"/>
    </source>
</evidence>
<gene>
    <name evidence="2" type="ORF">BSAL_68280</name>
</gene>
<name>A0A0S4IQP9_BODSA</name>